<evidence type="ECO:0000313" key="24">
    <source>
        <dbReference type="EMBL" id="KPJ48908.1"/>
    </source>
</evidence>
<dbReference type="Pfam" id="PF02310">
    <property type="entry name" value="B12-binding"/>
    <property type="match status" value="1"/>
</dbReference>
<evidence type="ECO:0000256" key="9">
    <source>
        <dbReference type="ARBA" id="ARBA00022605"/>
    </source>
</evidence>
<evidence type="ECO:0000256" key="17">
    <source>
        <dbReference type="ARBA" id="ARBA00025552"/>
    </source>
</evidence>
<dbReference type="SUPFAM" id="SSF47644">
    <property type="entry name" value="Methionine synthase domain"/>
    <property type="match status" value="1"/>
</dbReference>
<gene>
    <name evidence="24" type="ORF">AMJ40_06650</name>
</gene>
<dbReference type="PANTHER" id="PTHR45833">
    <property type="entry name" value="METHIONINE SYNTHASE"/>
    <property type="match status" value="1"/>
</dbReference>
<evidence type="ECO:0000256" key="8">
    <source>
        <dbReference type="ARBA" id="ARBA00022603"/>
    </source>
</evidence>
<comment type="function">
    <text evidence="17">Catalyzes the transfer of a methyl group from methyl-cobalamin to homocysteine, yielding enzyme-bound cob(I)alamin and methionine. Subsequently, remethylates the cofactor using methyltetrahydrofolate.</text>
</comment>
<dbReference type="Proteomes" id="UP000051124">
    <property type="component" value="Unassembled WGS sequence"/>
</dbReference>
<feature type="domain" description="B12-binding N-terminal" evidence="23">
    <location>
        <begin position="569"/>
        <end position="662"/>
    </location>
</feature>
<evidence type="ECO:0000256" key="15">
    <source>
        <dbReference type="ARBA" id="ARBA00023167"/>
    </source>
</evidence>
<dbReference type="Pfam" id="PF00809">
    <property type="entry name" value="Pterin_bind"/>
    <property type="match status" value="1"/>
</dbReference>
<evidence type="ECO:0000256" key="2">
    <source>
        <dbReference type="ARBA" id="ARBA00001947"/>
    </source>
</evidence>
<evidence type="ECO:0000256" key="13">
    <source>
        <dbReference type="ARBA" id="ARBA00022723"/>
    </source>
</evidence>
<comment type="catalytic activity">
    <reaction evidence="1">
        <text>(6S)-5-methyl-5,6,7,8-tetrahydrofolate + L-homocysteine = (6S)-5,6,7,8-tetrahydrofolate + L-methionine</text>
        <dbReference type="Rhea" id="RHEA:11172"/>
        <dbReference type="ChEBI" id="CHEBI:18608"/>
        <dbReference type="ChEBI" id="CHEBI:57453"/>
        <dbReference type="ChEBI" id="CHEBI:57844"/>
        <dbReference type="ChEBI" id="CHEBI:58199"/>
        <dbReference type="EC" id="2.1.1.13"/>
    </reaction>
</comment>
<dbReference type="SUPFAM" id="SSF52242">
    <property type="entry name" value="Cobalamin (vitamin B12)-binding domain"/>
    <property type="match status" value="1"/>
</dbReference>
<dbReference type="InterPro" id="IPR036589">
    <property type="entry name" value="HCY_dom_sf"/>
</dbReference>
<dbReference type="EMBL" id="LIZT01000086">
    <property type="protein sequence ID" value="KPJ48908.1"/>
    <property type="molecule type" value="Genomic_DNA"/>
</dbReference>
<reference evidence="24 25" key="1">
    <citation type="journal article" date="2015" name="Microbiome">
        <title>Genomic resolution of linkages in carbon, nitrogen, and sulfur cycling among widespread estuary sediment bacteria.</title>
        <authorList>
            <person name="Baker B.J."/>
            <person name="Lazar C.S."/>
            <person name="Teske A.P."/>
            <person name="Dick G.J."/>
        </authorList>
    </citation>
    <scope>NUCLEOTIDE SEQUENCE [LARGE SCALE GENOMIC DNA]</scope>
    <source>
        <strain evidence="24">DG_26</strain>
    </source>
</reference>
<evidence type="ECO:0000256" key="4">
    <source>
        <dbReference type="ARBA" id="ARBA00005178"/>
    </source>
</evidence>
<keyword evidence="14 19" id="KW-0862">Zinc</keyword>
<dbReference type="InterPro" id="IPR011005">
    <property type="entry name" value="Dihydropteroate_synth-like_sf"/>
</dbReference>
<keyword evidence="13 19" id="KW-0479">Metal-binding</keyword>
<dbReference type="PATRIC" id="fig|1703771.3.peg.721"/>
<dbReference type="PROSITE" id="PS50970">
    <property type="entry name" value="HCY"/>
    <property type="match status" value="1"/>
</dbReference>
<comment type="pathway">
    <text evidence="4">Amino-acid biosynthesis; L-methionine biosynthesis via de novo pathway; L-methionine from L-homocysteine (MetH route): step 1/1.</text>
</comment>
<dbReference type="Gene3D" id="1.10.1240.10">
    <property type="entry name" value="Methionine synthase domain"/>
    <property type="match status" value="1"/>
</dbReference>
<keyword evidence="11 19" id="KW-0808">Transferase</keyword>
<keyword evidence="16" id="KW-0170">Cobalt</keyword>
<dbReference type="SUPFAM" id="SSF51717">
    <property type="entry name" value="Dihydropteroate synthetase-like"/>
    <property type="match status" value="1"/>
</dbReference>
<feature type="binding site" evidence="19">
    <location>
        <position position="205"/>
    </location>
    <ligand>
        <name>Zn(2+)</name>
        <dbReference type="ChEBI" id="CHEBI:29105"/>
    </ligand>
</feature>
<dbReference type="AlphaFoldDB" id="A0A0S7WH23"/>
<evidence type="ECO:0000256" key="5">
    <source>
        <dbReference type="ARBA" id="ARBA00010398"/>
    </source>
</evidence>
<evidence type="ECO:0000259" key="23">
    <source>
        <dbReference type="PROSITE" id="PS51337"/>
    </source>
</evidence>
<evidence type="ECO:0000313" key="25">
    <source>
        <dbReference type="Proteomes" id="UP000051124"/>
    </source>
</evidence>
<dbReference type="PROSITE" id="PS50972">
    <property type="entry name" value="PTERIN_BINDING"/>
    <property type="match status" value="1"/>
</dbReference>
<comment type="cofactor">
    <cofactor evidence="3">
        <name>methylcob(III)alamin</name>
        <dbReference type="ChEBI" id="CHEBI:28115"/>
    </cofactor>
</comment>
<dbReference type="SMART" id="SM01018">
    <property type="entry name" value="B12-binding_2"/>
    <property type="match status" value="1"/>
</dbReference>
<comment type="similarity">
    <text evidence="5">Belongs to the vitamin-B12 dependent methionine synthase family.</text>
</comment>
<keyword evidence="8 19" id="KW-0489">Methyltransferase</keyword>
<dbReference type="InterPro" id="IPR036724">
    <property type="entry name" value="Cobalamin-bd_sf"/>
</dbReference>
<dbReference type="Gene3D" id="3.40.50.280">
    <property type="entry name" value="Cobalamin-binding domain"/>
    <property type="match status" value="1"/>
</dbReference>
<evidence type="ECO:0000256" key="19">
    <source>
        <dbReference type="PROSITE-ProRule" id="PRU00333"/>
    </source>
</evidence>
<dbReference type="GO" id="GO:0031419">
    <property type="term" value="F:cobalamin binding"/>
    <property type="evidence" value="ECO:0007669"/>
    <property type="project" value="UniProtKB-KW"/>
</dbReference>
<dbReference type="PROSITE" id="PS51332">
    <property type="entry name" value="B12_BINDING"/>
    <property type="match status" value="1"/>
</dbReference>
<dbReference type="InterPro" id="IPR003759">
    <property type="entry name" value="Cbl-bd_cap"/>
</dbReference>
<dbReference type="Pfam" id="PF02607">
    <property type="entry name" value="B12-binding_2"/>
    <property type="match status" value="1"/>
</dbReference>
<proteinExistence type="inferred from homology"/>
<dbReference type="GO" id="GO:0005829">
    <property type="term" value="C:cytosol"/>
    <property type="evidence" value="ECO:0007669"/>
    <property type="project" value="TreeGrafter"/>
</dbReference>
<dbReference type="GO" id="GO:0008705">
    <property type="term" value="F:methionine synthase activity"/>
    <property type="evidence" value="ECO:0007669"/>
    <property type="project" value="UniProtKB-EC"/>
</dbReference>
<dbReference type="GO" id="GO:0046872">
    <property type="term" value="F:metal ion binding"/>
    <property type="evidence" value="ECO:0007669"/>
    <property type="project" value="UniProtKB-KW"/>
</dbReference>
<dbReference type="UniPathway" id="UPA00051">
    <property type="reaction ID" value="UER00081"/>
</dbReference>
<evidence type="ECO:0000259" key="22">
    <source>
        <dbReference type="PROSITE" id="PS51332"/>
    </source>
</evidence>
<evidence type="ECO:0000256" key="14">
    <source>
        <dbReference type="ARBA" id="ARBA00022833"/>
    </source>
</evidence>
<dbReference type="Gene3D" id="3.20.20.20">
    <property type="entry name" value="Dihydropteroate synthase-like"/>
    <property type="match status" value="1"/>
</dbReference>
<evidence type="ECO:0000256" key="10">
    <source>
        <dbReference type="ARBA" id="ARBA00022628"/>
    </source>
</evidence>
<dbReference type="InterPro" id="IPR036594">
    <property type="entry name" value="Meth_synthase_dom"/>
</dbReference>
<sequence length="785" mass="84839">MGLFEDVRKKVVPIDGAIGTMCHERGLASSRPPEWYNITSPEIVKEIHTAYAEAGAQLLTTNTFGGNGIKLASWNLHGNLDEINAVAVRLAREVARTQLYVAGSMGPTGKLVEPLGELSFEDAYRSFADQVEVLQREGVDVILIETMGDLQEARAAVLAVRENSVLPVIASFTFEATSRTVSGDTPEAVAVVMEALGVDGIGVNCVGDLDLLVRVAARMADSTHLPLMVKPSAGTPQFLSGATVFPVTPEEIVKRVDELVESGANLIGGCCGTTPQHIALLSKSVSRKRPRRRIRKKIARLASRSRVVEIDRHISVIGELINPTGRKRLREDLSKGQTGVSKNLAMMQSRAGADILDVNVAVPLTNEVSSMARVVKALSSTVETPLSIDSSDPEVIEQGLRLFPGKALLNSTTGEEEKLRTLLPLARKYGACVICLTMDEKGIPATAEGCLDIARRIVNAGKDEGVDRSDMIIDPLVLSAGAQPERVGETLRALTSIKKKLKMKTVLGISNVSYGLPDRSEMNAAFLSMAVASGVDLVIIDPLDERVSKSLSAASLLMRRSWRGEEVPGTNLKAPASLKEQLREAVLFGDGERAESAALELLESEDPQDILDRLVLPTLQEVGEKFSRREIYLPQLMVSSDAARKAISPIKKKLTATKPNIEKKGKLVFATVKGDLHDIGKNIVIAVLENYGYEVVDLGRDVSRERIIECAERENVDLICLSSLMTSTMGEMGQLTAELSRRNLHFKVLIGGAVVTGDYAASIGAWFGKDAQEAVKVVEQLMGER</sequence>
<dbReference type="EC" id="2.1.1.13" evidence="6"/>
<organism evidence="24 25">
    <name type="scientific">candidate division TA06 bacterium DG_26</name>
    <dbReference type="NCBI Taxonomy" id="1703771"/>
    <lineage>
        <taxon>Bacteria</taxon>
        <taxon>Bacteria division TA06</taxon>
    </lineage>
</organism>
<evidence type="ECO:0000256" key="12">
    <source>
        <dbReference type="ARBA" id="ARBA00022691"/>
    </source>
</evidence>
<evidence type="ECO:0000259" key="20">
    <source>
        <dbReference type="PROSITE" id="PS50970"/>
    </source>
</evidence>
<evidence type="ECO:0000256" key="6">
    <source>
        <dbReference type="ARBA" id="ARBA00012032"/>
    </source>
</evidence>
<dbReference type="GO" id="GO:0050667">
    <property type="term" value="P:homocysteine metabolic process"/>
    <property type="evidence" value="ECO:0007669"/>
    <property type="project" value="TreeGrafter"/>
</dbReference>
<evidence type="ECO:0000259" key="21">
    <source>
        <dbReference type="PROSITE" id="PS50972"/>
    </source>
</evidence>
<accession>A0A0S7WH23</accession>
<dbReference type="InterPro" id="IPR003726">
    <property type="entry name" value="HCY_dom"/>
</dbReference>
<keyword evidence="9" id="KW-0028">Amino-acid biosynthesis</keyword>
<dbReference type="GO" id="GO:0032259">
    <property type="term" value="P:methylation"/>
    <property type="evidence" value="ECO:0007669"/>
    <property type="project" value="UniProtKB-KW"/>
</dbReference>
<evidence type="ECO:0000256" key="16">
    <source>
        <dbReference type="ARBA" id="ARBA00023285"/>
    </source>
</evidence>
<evidence type="ECO:0000256" key="18">
    <source>
        <dbReference type="ARBA" id="ARBA00031040"/>
    </source>
</evidence>
<name>A0A0S7WH23_UNCT6</name>
<feature type="domain" description="B12-binding" evidence="22">
    <location>
        <begin position="664"/>
        <end position="785"/>
    </location>
</feature>
<dbReference type="PANTHER" id="PTHR45833:SF1">
    <property type="entry name" value="METHIONINE SYNTHASE"/>
    <property type="match status" value="1"/>
</dbReference>
<feature type="domain" description="Hcy-binding" evidence="20">
    <location>
        <begin position="1"/>
        <end position="285"/>
    </location>
</feature>
<dbReference type="InterPro" id="IPR050554">
    <property type="entry name" value="Met_Synthase/Corrinoid"/>
</dbReference>
<dbReference type="Pfam" id="PF02574">
    <property type="entry name" value="S-methyl_trans"/>
    <property type="match status" value="1"/>
</dbReference>
<dbReference type="Gene3D" id="3.20.20.330">
    <property type="entry name" value="Homocysteine-binding-like domain"/>
    <property type="match status" value="1"/>
</dbReference>
<comment type="cofactor">
    <cofactor evidence="2 19">
        <name>Zn(2+)</name>
        <dbReference type="ChEBI" id="CHEBI:29105"/>
    </cofactor>
</comment>
<feature type="domain" description="Pterin-binding" evidence="21">
    <location>
        <begin position="314"/>
        <end position="558"/>
    </location>
</feature>
<keyword evidence="12" id="KW-0949">S-adenosyl-L-methionine</keyword>
<evidence type="ECO:0000256" key="7">
    <source>
        <dbReference type="ARBA" id="ARBA00013998"/>
    </source>
</evidence>
<evidence type="ECO:0000256" key="3">
    <source>
        <dbReference type="ARBA" id="ARBA00001956"/>
    </source>
</evidence>
<evidence type="ECO:0000256" key="1">
    <source>
        <dbReference type="ARBA" id="ARBA00001700"/>
    </source>
</evidence>
<feature type="binding site" evidence="19">
    <location>
        <position position="271"/>
    </location>
    <ligand>
        <name>Zn(2+)</name>
        <dbReference type="ChEBI" id="CHEBI:29105"/>
    </ligand>
</feature>
<dbReference type="InterPro" id="IPR006158">
    <property type="entry name" value="Cobalamin-bd"/>
</dbReference>
<evidence type="ECO:0000256" key="11">
    <source>
        <dbReference type="ARBA" id="ARBA00022679"/>
    </source>
</evidence>
<dbReference type="GO" id="GO:0046653">
    <property type="term" value="P:tetrahydrofolate metabolic process"/>
    <property type="evidence" value="ECO:0007669"/>
    <property type="project" value="TreeGrafter"/>
</dbReference>
<keyword evidence="10" id="KW-0846">Cobalamin</keyword>
<comment type="caution">
    <text evidence="24">The sequence shown here is derived from an EMBL/GenBank/DDBJ whole genome shotgun (WGS) entry which is preliminary data.</text>
</comment>
<protein>
    <recommendedName>
        <fullName evidence="7">Methionine synthase</fullName>
        <ecNumber evidence="6">2.1.1.13</ecNumber>
    </recommendedName>
    <alternativeName>
        <fullName evidence="18">5-methyltetrahydrofolate--homocysteine methyltransferase</fullName>
    </alternativeName>
</protein>
<feature type="binding site" evidence="19">
    <location>
        <position position="270"/>
    </location>
    <ligand>
        <name>Zn(2+)</name>
        <dbReference type="ChEBI" id="CHEBI:29105"/>
    </ligand>
</feature>
<dbReference type="SUPFAM" id="SSF82282">
    <property type="entry name" value="Homocysteine S-methyltransferase"/>
    <property type="match status" value="1"/>
</dbReference>
<keyword evidence="15" id="KW-0486">Methionine biosynthesis</keyword>
<dbReference type="PROSITE" id="PS51337">
    <property type="entry name" value="B12_BINDING_NTER"/>
    <property type="match status" value="1"/>
</dbReference>
<dbReference type="InterPro" id="IPR000489">
    <property type="entry name" value="Pterin-binding_dom"/>
</dbReference>